<dbReference type="InterPro" id="IPR032675">
    <property type="entry name" value="LRR_dom_sf"/>
</dbReference>
<keyword evidence="1" id="KW-0433">Leucine-rich repeat</keyword>
<sequence>MADEPTLPALPKLRHHPLSEESRRKHPRHAPPSLPSTSSDPAFFSSDDDPALDNYEEQGRRKKRYKGSWFDQQPALSSDSFMDDDPSYEQQQHLKREFLKLDSGIYMSGDDTDRRTALKRVAPLVQSISIREVIARERIDACIEHGRESVDLSDLGLESISDQTLEKLNHIALIPIVDKDVAFEQKDAKIKLFLSKNKLTRFPLSLLSVEYLTDLSLRANGLTEIPPTITKLKNLKTLNIAQNQIRYLPYEFLQMFRKGSKLRSVQIQPNPLWFIKDWYTTDWAFKQRVLEAKQYTALPGSFQSDDVSVRIGEKDWKGLTAAIHLRSRVEFTDSARRVHGFKLPSTDEAQPMSILEPFYRLRGPPELHNQQSASTARVMNNKGALSLLEMALHVLVKSSEADDIYQWLERTGQEGPGAVPDRVLVTMKDAIEFARKGWDLKCSVCGRKTVVPMTRWVEYYFLRQTTVHLDSETGEESWGHGIGGLNQGPQPELYPFLRYGCSWKCVPATIKEPSNFGEAEISWRVSVSRDPEGARRDQVVVGSVSEDEDQGGASVVNDIDDDDDDDDDEGEDTIIA</sequence>
<accession>A0AAN7H5B4</accession>
<name>A0AAN7H5B4_9PEZI</name>
<dbReference type="GO" id="GO:0005737">
    <property type="term" value="C:cytoplasm"/>
    <property type="evidence" value="ECO:0007669"/>
    <property type="project" value="TreeGrafter"/>
</dbReference>
<protein>
    <recommendedName>
        <fullName evidence="6">Leucine-rich repeat-containing protein</fullName>
    </recommendedName>
</protein>
<feature type="region of interest" description="Disordered" evidence="3">
    <location>
        <begin position="532"/>
        <end position="576"/>
    </location>
</feature>
<gene>
    <name evidence="4" type="ORF">QBC38DRAFT_359315</name>
</gene>
<proteinExistence type="predicted"/>
<evidence type="ECO:0008006" key="6">
    <source>
        <dbReference type="Google" id="ProtNLM"/>
    </source>
</evidence>
<dbReference type="AlphaFoldDB" id="A0AAN7H5B4"/>
<organism evidence="4 5">
    <name type="scientific">Podospora fimiseda</name>
    <dbReference type="NCBI Taxonomy" id="252190"/>
    <lineage>
        <taxon>Eukaryota</taxon>
        <taxon>Fungi</taxon>
        <taxon>Dikarya</taxon>
        <taxon>Ascomycota</taxon>
        <taxon>Pezizomycotina</taxon>
        <taxon>Sordariomycetes</taxon>
        <taxon>Sordariomycetidae</taxon>
        <taxon>Sordariales</taxon>
        <taxon>Podosporaceae</taxon>
        <taxon>Podospora</taxon>
    </lineage>
</organism>
<dbReference type="PANTHER" id="PTHR48051">
    <property type="match status" value="1"/>
</dbReference>
<dbReference type="InterPro" id="IPR050216">
    <property type="entry name" value="LRR_domain-containing"/>
</dbReference>
<evidence type="ECO:0000313" key="5">
    <source>
        <dbReference type="Proteomes" id="UP001301958"/>
    </source>
</evidence>
<evidence type="ECO:0000256" key="2">
    <source>
        <dbReference type="ARBA" id="ARBA00022737"/>
    </source>
</evidence>
<reference evidence="4" key="1">
    <citation type="journal article" date="2023" name="Mol. Phylogenet. Evol.">
        <title>Genome-scale phylogeny and comparative genomics of the fungal order Sordariales.</title>
        <authorList>
            <person name="Hensen N."/>
            <person name="Bonometti L."/>
            <person name="Westerberg I."/>
            <person name="Brannstrom I.O."/>
            <person name="Guillou S."/>
            <person name="Cros-Aarteil S."/>
            <person name="Calhoun S."/>
            <person name="Haridas S."/>
            <person name="Kuo A."/>
            <person name="Mondo S."/>
            <person name="Pangilinan J."/>
            <person name="Riley R."/>
            <person name="LaButti K."/>
            <person name="Andreopoulos B."/>
            <person name="Lipzen A."/>
            <person name="Chen C."/>
            <person name="Yan M."/>
            <person name="Daum C."/>
            <person name="Ng V."/>
            <person name="Clum A."/>
            <person name="Steindorff A."/>
            <person name="Ohm R.A."/>
            <person name="Martin F."/>
            <person name="Silar P."/>
            <person name="Natvig D.O."/>
            <person name="Lalanne C."/>
            <person name="Gautier V."/>
            <person name="Ament-Velasquez S.L."/>
            <person name="Kruys A."/>
            <person name="Hutchinson M.I."/>
            <person name="Powell A.J."/>
            <person name="Barry K."/>
            <person name="Miller A.N."/>
            <person name="Grigoriev I.V."/>
            <person name="Debuchy R."/>
            <person name="Gladieux P."/>
            <person name="Hiltunen Thoren M."/>
            <person name="Johannesson H."/>
        </authorList>
    </citation>
    <scope>NUCLEOTIDE SEQUENCE</scope>
    <source>
        <strain evidence="4">CBS 990.96</strain>
    </source>
</reference>
<dbReference type="SUPFAM" id="SSF52058">
    <property type="entry name" value="L domain-like"/>
    <property type="match status" value="1"/>
</dbReference>
<keyword evidence="2" id="KW-0677">Repeat</keyword>
<evidence type="ECO:0000256" key="3">
    <source>
        <dbReference type="SAM" id="MobiDB-lite"/>
    </source>
</evidence>
<dbReference type="Gene3D" id="3.80.10.10">
    <property type="entry name" value="Ribonuclease Inhibitor"/>
    <property type="match status" value="1"/>
</dbReference>
<dbReference type="Proteomes" id="UP001301958">
    <property type="component" value="Unassembled WGS sequence"/>
</dbReference>
<evidence type="ECO:0000313" key="4">
    <source>
        <dbReference type="EMBL" id="KAK4229565.1"/>
    </source>
</evidence>
<dbReference type="PANTHER" id="PTHR48051:SF1">
    <property type="entry name" value="RAS SUPPRESSOR PROTEIN 1"/>
    <property type="match status" value="1"/>
</dbReference>
<evidence type="ECO:0000256" key="1">
    <source>
        <dbReference type="ARBA" id="ARBA00022614"/>
    </source>
</evidence>
<comment type="caution">
    <text evidence="4">The sequence shown here is derived from an EMBL/GenBank/DDBJ whole genome shotgun (WGS) entry which is preliminary data.</text>
</comment>
<keyword evidence="5" id="KW-1185">Reference proteome</keyword>
<feature type="compositionally biased region" description="Acidic residues" evidence="3">
    <location>
        <begin position="46"/>
        <end position="56"/>
    </location>
</feature>
<dbReference type="EMBL" id="MU865307">
    <property type="protein sequence ID" value="KAK4229565.1"/>
    <property type="molecule type" value="Genomic_DNA"/>
</dbReference>
<feature type="compositionally biased region" description="Acidic residues" evidence="3">
    <location>
        <begin position="558"/>
        <end position="576"/>
    </location>
</feature>
<reference evidence="4" key="2">
    <citation type="submission" date="2023-05" db="EMBL/GenBank/DDBJ databases">
        <authorList>
            <consortium name="Lawrence Berkeley National Laboratory"/>
            <person name="Steindorff A."/>
            <person name="Hensen N."/>
            <person name="Bonometti L."/>
            <person name="Westerberg I."/>
            <person name="Brannstrom I.O."/>
            <person name="Guillou S."/>
            <person name="Cros-Aarteil S."/>
            <person name="Calhoun S."/>
            <person name="Haridas S."/>
            <person name="Kuo A."/>
            <person name="Mondo S."/>
            <person name="Pangilinan J."/>
            <person name="Riley R."/>
            <person name="Labutti K."/>
            <person name="Andreopoulos B."/>
            <person name="Lipzen A."/>
            <person name="Chen C."/>
            <person name="Yanf M."/>
            <person name="Daum C."/>
            <person name="Ng V."/>
            <person name="Clum A."/>
            <person name="Ohm R."/>
            <person name="Martin F."/>
            <person name="Silar P."/>
            <person name="Natvig D."/>
            <person name="Lalanne C."/>
            <person name="Gautier V."/>
            <person name="Ament-Velasquez S.L."/>
            <person name="Kruys A."/>
            <person name="Hutchinson M.I."/>
            <person name="Powell A.J."/>
            <person name="Barry K."/>
            <person name="Miller A.N."/>
            <person name="Grigoriev I.V."/>
            <person name="Debuchy R."/>
            <person name="Gladieux P."/>
            <person name="Thoren M.H."/>
            <person name="Johannesson H."/>
        </authorList>
    </citation>
    <scope>NUCLEOTIDE SEQUENCE</scope>
    <source>
        <strain evidence="4">CBS 990.96</strain>
    </source>
</reference>
<feature type="region of interest" description="Disordered" evidence="3">
    <location>
        <begin position="1"/>
        <end position="68"/>
    </location>
</feature>